<protein>
    <recommendedName>
        <fullName evidence="1">Reverse transcriptase zinc-binding domain-containing protein</fullName>
    </recommendedName>
</protein>
<evidence type="ECO:0000313" key="3">
    <source>
        <dbReference type="Proteomes" id="UP000235145"/>
    </source>
</evidence>
<comment type="caution">
    <text evidence="2">The sequence shown here is derived from an EMBL/GenBank/DDBJ whole genome shotgun (WGS) entry which is preliminary data.</text>
</comment>
<sequence>MVKWTIILGQSKKERWTSDIELIIPIKILCFTWRAAQGRIPSATALKHRGMNIDSTHYSSCIGGVECADHIPIGCLYASYIRDKNFEWCGIKKANFNNVGDLLQFAASWGRCPKKRYPRNINIKLRSGTITPSPCHNLLKCLKQYTETVSPKA</sequence>
<organism evidence="2 3">
    <name type="scientific">Lactuca sativa</name>
    <name type="common">Garden lettuce</name>
    <dbReference type="NCBI Taxonomy" id="4236"/>
    <lineage>
        <taxon>Eukaryota</taxon>
        <taxon>Viridiplantae</taxon>
        <taxon>Streptophyta</taxon>
        <taxon>Embryophyta</taxon>
        <taxon>Tracheophyta</taxon>
        <taxon>Spermatophyta</taxon>
        <taxon>Magnoliopsida</taxon>
        <taxon>eudicotyledons</taxon>
        <taxon>Gunneridae</taxon>
        <taxon>Pentapetalae</taxon>
        <taxon>asterids</taxon>
        <taxon>campanulids</taxon>
        <taxon>Asterales</taxon>
        <taxon>Asteraceae</taxon>
        <taxon>Cichorioideae</taxon>
        <taxon>Cichorieae</taxon>
        <taxon>Lactucinae</taxon>
        <taxon>Lactuca</taxon>
    </lineage>
</organism>
<dbReference type="Proteomes" id="UP000235145">
    <property type="component" value="Unassembled WGS sequence"/>
</dbReference>
<evidence type="ECO:0000313" key="2">
    <source>
        <dbReference type="EMBL" id="KAJ0203170.1"/>
    </source>
</evidence>
<evidence type="ECO:0000259" key="1">
    <source>
        <dbReference type="Pfam" id="PF13966"/>
    </source>
</evidence>
<keyword evidence="3" id="KW-1185">Reference proteome</keyword>
<feature type="domain" description="Reverse transcriptase zinc-binding" evidence="1">
    <location>
        <begin position="4"/>
        <end position="79"/>
    </location>
</feature>
<accession>A0A9R1X711</accession>
<dbReference type="EMBL" id="NBSK02000005">
    <property type="protein sequence ID" value="KAJ0203170.1"/>
    <property type="molecule type" value="Genomic_DNA"/>
</dbReference>
<proteinExistence type="predicted"/>
<name>A0A9R1X711_LACSA</name>
<dbReference type="InterPro" id="IPR026960">
    <property type="entry name" value="RVT-Znf"/>
</dbReference>
<reference evidence="2 3" key="1">
    <citation type="journal article" date="2017" name="Nat. Commun.">
        <title>Genome assembly with in vitro proximity ligation data and whole-genome triplication in lettuce.</title>
        <authorList>
            <person name="Reyes-Chin-Wo S."/>
            <person name="Wang Z."/>
            <person name="Yang X."/>
            <person name="Kozik A."/>
            <person name="Arikit S."/>
            <person name="Song C."/>
            <person name="Xia L."/>
            <person name="Froenicke L."/>
            <person name="Lavelle D.O."/>
            <person name="Truco M.J."/>
            <person name="Xia R."/>
            <person name="Zhu S."/>
            <person name="Xu C."/>
            <person name="Xu H."/>
            <person name="Xu X."/>
            <person name="Cox K."/>
            <person name="Korf I."/>
            <person name="Meyers B.C."/>
            <person name="Michelmore R.W."/>
        </authorList>
    </citation>
    <scope>NUCLEOTIDE SEQUENCE [LARGE SCALE GENOMIC DNA]</scope>
    <source>
        <strain evidence="3">cv. Salinas</strain>
        <tissue evidence="2">Seedlings</tissue>
    </source>
</reference>
<dbReference type="AlphaFoldDB" id="A0A9R1X711"/>
<gene>
    <name evidence="2" type="ORF">LSAT_V11C500229140</name>
</gene>
<dbReference type="Pfam" id="PF13966">
    <property type="entry name" value="zf-RVT"/>
    <property type="match status" value="1"/>
</dbReference>